<dbReference type="PROSITE" id="PS50005">
    <property type="entry name" value="TPR"/>
    <property type="match status" value="2"/>
</dbReference>
<dbReference type="InterPro" id="IPR011990">
    <property type="entry name" value="TPR-like_helical_dom_sf"/>
</dbReference>
<feature type="domain" description="O-GlcNAc transferase C-terminal" evidence="9">
    <location>
        <begin position="452"/>
        <end position="606"/>
    </location>
</feature>
<evidence type="ECO:0000313" key="10">
    <source>
        <dbReference type="EMBL" id="NJA89169.1"/>
    </source>
</evidence>
<keyword evidence="6" id="KW-0677">Repeat</keyword>
<reference evidence="11" key="1">
    <citation type="submission" date="2020-03" db="EMBL/GenBank/DDBJ databases">
        <title>Whole-genome sequence of the purple nonsulfur bacterium Rhodocyclus tenuis DSM112.</title>
        <authorList>
            <person name="Kyndt J.A."/>
            <person name="Meyer T.E."/>
        </authorList>
    </citation>
    <scope>NUCLEOTIDE SEQUENCE [LARGE SCALE GENOMIC DNA]</scope>
    <source>
        <strain evidence="11">DSM 112</strain>
    </source>
</reference>
<dbReference type="InterPro" id="IPR019734">
    <property type="entry name" value="TPR_rpt"/>
</dbReference>
<evidence type="ECO:0000256" key="4">
    <source>
        <dbReference type="ARBA" id="ARBA00022676"/>
    </source>
</evidence>
<dbReference type="Gene3D" id="1.25.40.10">
    <property type="entry name" value="Tetratricopeptide repeat domain"/>
    <property type="match status" value="3"/>
</dbReference>
<dbReference type="EC" id="2.4.1.255" evidence="3"/>
<keyword evidence="11" id="KW-1185">Reference proteome</keyword>
<keyword evidence="5" id="KW-0808">Transferase</keyword>
<dbReference type="SUPFAM" id="SSF53756">
    <property type="entry name" value="UDP-Glycosyltransferase/glycogen phosphorylase"/>
    <property type="match status" value="1"/>
</dbReference>
<keyword evidence="4" id="KW-0328">Glycosyltransferase</keyword>
<gene>
    <name evidence="10" type="ORF">HCX48_08025</name>
</gene>
<evidence type="ECO:0000256" key="2">
    <source>
        <dbReference type="ARBA" id="ARBA00005386"/>
    </source>
</evidence>
<dbReference type="PANTHER" id="PTHR44998:SF1">
    <property type="entry name" value="UDP-N-ACETYLGLUCOSAMINE--PEPTIDE N-ACETYLGLUCOSAMINYLTRANSFERASE 110 KDA SUBUNIT"/>
    <property type="match status" value="1"/>
</dbReference>
<evidence type="ECO:0000256" key="6">
    <source>
        <dbReference type="ARBA" id="ARBA00022737"/>
    </source>
</evidence>
<feature type="repeat" description="TPR" evidence="8">
    <location>
        <begin position="268"/>
        <end position="301"/>
    </location>
</feature>
<evidence type="ECO:0000313" key="11">
    <source>
        <dbReference type="Proteomes" id="UP000720344"/>
    </source>
</evidence>
<keyword evidence="7 8" id="KW-0802">TPR repeat</keyword>
<accession>A0ABX0WI08</accession>
<evidence type="ECO:0000259" key="9">
    <source>
        <dbReference type="Pfam" id="PF13844"/>
    </source>
</evidence>
<comment type="similarity">
    <text evidence="2">Belongs to the glycosyltransferase 41 family. O-GlcNAc transferase subfamily.</text>
</comment>
<proteinExistence type="inferred from homology"/>
<dbReference type="InterPro" id="IPR029489">
    <property type="entry name" value="OGT/SEC/SPY_C"/>
</dbReference>
<dbReference type="SMART" id="SM00028">
    <property type="entry name" value="TPR"/>
    <property type="match status" value="7"/>
</dbReference>
<dbReference type="Proteomes" id="UP000720344">
    <property type="component" value="Unassembled WGS sequence"/>
</dbReference>
<dbReference type="Pfam" id="PF13844">
    <property type="entry name" value="Glyco_transf_41"/>
    <property type="match status" value="2"/>
</dbReference>
<name>A0ABX0WI08_9RHOO</name>
<dbReference type="Gene3D" id="3.40.50.2000">
    <property type="entry name" value="Glycogen Phosphorylase B"/>
    <property type="match status" value="1"/>
</dbReference>
<evidence type="ECO:0000256" key="5">
    <source>
        <dbReference type="ARBA" id="ARBA00022679"/>
    </source>
</evidence>
<evidence type="ECO:0000256" key="8">
    <source>
        <dbReference type="PROSITE-ProRule" id="PRU00339"/>
    </source>
</evidence>
<dbReference type="RefSeq" id="WP_167681581.1">
    <property type="nucleotide sequence ID" value="NZ_JAATWB010000004.1"/>
</dbReference>
<dbReference type="SUPFAM" id="SSF48452">
    <property type="entry name" value="TPR-like"/>
    <property type="match status" value="2"/>
</dbReference>
<evidence type="ECO:0000256" key="7">
    <source>
        <dbReference type="ARBA" id="ARBA00022803"/>
    </source>
</evidence>
<dbReference type="Pfam" id="PF13428">
    <property type="entry name" value="TPR_14"/>
    <property type="match status" value="1"/>
</dbReference>
<dbReference type="PANTHER" id="PTHR44998">
    <property type="match status" value="1"/>
</dbReference>
<dbReference type="Pfam" id="PF13432">
    <property type="entry name" value="TPR_16"/>
    <property type="match status" value="2"/>
</dbReference>
<comment type="caution">
    <text evidence="10">The sequence shown here is derived from an EMBL/GenBank/DDBJ whole genome shotgun (WGS) entry which is preliminary data.</text>
</comment>
<sequence>MTARVQEAQQLFANGLAHHRAGRHAAARQCYEAGLALLPGQPDASFLLGQLLFEIGEHASGEVRMRAVIAAHPAALNYRQGLAIQLFNAGRFGEARLIYEELLSSLPAGAAQEVIRREYALTLTRAGEVDAAIVQWQALTHGTTPDAWRQLARLYADTGRDDLALAAIDRQLARPLHAAASAAGVVNPVASAALVASARAGDWCTRADIHERQGEREAMLGDLLEAVALTPDDAALRGRLGLALLRAGLGDAAREQLDRAASLAPEEAAWHFNRGLAYAAAGLRETACAAYERALALAPEAPATLTNLANQYAALGRPGEATALYARALAADPEFAPAHFNLAMAQLDAGCRLDAAESLAAAAALDPENGLIAAHLLFQRLHLCRWDGLVELQQRVIRAIDENSADVPPFIVLSMPGTTPQLQRRCAENRSAALARGLASASVAEAPASAASALSPGQRLRVGYLSSDFKNHATAFLMIEMLEAHDRERFEVIGLSYGVDDGSAMRARVAASVERFVDLAGLPTREAVAQIAALQLDVLIDLKGYTEGNHSEWLQYRLAPVQINWLGYPGTLGAPWVDYLIADPVVAPLEHQWMFSERLLHLPASYQPNCRQRASAPPSTRAAEGLPEGALVLCSFNQTYKITPEIFAVWLDVLRQVPQSVLWLWASNPWAERELRRVAEAAGIAPARLVFAEGRAQAEHLARLPLADIALDTFPCNGHTTSSDALWAGVPVISLQGEAFAERVAASLLVAAGLPELVATSREAYRALILRVCTDADWRQSITARARALRADSSLFDSVAFARRLESLLLDAHRQPLAAGSADRGR</sequence>
<organism evidence="10 11">
    <name type="scientific">Rhodocyclus gracilis</name>
    <dbReference type="NCBI Taxonomy" id="2929842"/>
    <lineage>
        <taxon>Bacteria</taxon>
        <taxon>Pseudomonadati</taxon>
        <taxon>Pseudomonadota</taxon>
        <taxon>Betaproteobacteria</taxon>
        <taxon>Rhodocyclales</taxon>
        <taxon>Rhodocyclaceae</taxon>
        <taxon>Rhodocyclus</taxon>
    </lineage>
</organism>
<evidence type="ECO:0000256" key="1">
    <source>
        <dbReference type="ARBA" id="ARBA00004922"/>
    </source>
</evidence>
<protein>
    <recommendedName>
        <fullName evidence="3">protein O-GlcNAc transferase</fullName>
        <ecNumber evidence="3">2.4.1.255</ecNumber>
    </recommendedName>
</protein>
<dbReference type="Gene3D" id="3.40.50.11380">
    <property type="match status" value="1"/>
</dbReference>
<dbReference type="EMBL" id="JAATWB010000004">
    <property type="protein sequence ID" value="NJA89169.1"/>
    <property type="molecule type" value="Genomic_DNA"/>
</dbReference>
<evidence type="ECO:0000256" key="3">
    <source>
        <dbReference type="ARBA" id="ARBA00011970"/>
    </source>
</evidence>
<feature type="repeat" description="TPR" evidence="8">
    <location>
        <begin position="302"/>
        <end position="335"/>
    </location>
</feature>
<comment type="pathway">
    <text evidence="1">Protein modification; protein glycosylation.</text>
</comment>
<feature type="domain" description="O-GlcNAc transferase C-terminal" evidence="9">
    <location>
        <begin position="619"/>
        <end position="803"/>
    </location>
</feature>